<dbReference type="GO" id="GO:0006364">
    <property type="term" value="P:rRNA processing"/>
    <property type="evidence" value="ECO:0007669"/>
    <property type="project" value="UniProtKB-KW"/>
</dbReference>
<dbReference type="Gene3D" id="1.25.40.10">
    <property type="entry name" value="Tetratricopeptide repeat domain"/>
    <property type="match status" value="1"/>
</dbReference>
<keyword evidence="9" id="KW-1185">Reference proteome</keyword>
<proteinExistence type="predicted"/>
<dbReference type="Pfam" id="PF23459">
    <property type="entry name" value="S1_RRP5"/>
    <property type="match status" value="1"/>
</dbReference>
<dbReference type="Proteomes" id="UP001283361">
    <property type="component" value="Unassembled WGS sequence"/>
</dbReference>
<dbReference type="InterPro" id="IPR055430">
    <property type="entry name" value="HAT_Syf1_CNRKL1_C"/>
</dbReference>
<keyword evidence="2" id="KW-0698">rRNA processing</keyword>
<protein>
    <recommendedName>
        <fullName evidence="7">S1 motif domain-containing protein</fullName>
    </recommendedName>
</protein>
<dbReference type="Pfam" id="PF23231">
    <property type="entry name" value="HAT_Syf1_CNRKL1_C"/>
    <property type="match status" value="1"/>
</dbReference>
<dbReference type="GO" id="GO:0003723">
    <property type="term" value="F:RNA binding"/>
    <property type="evidence" value="ECO:0007669"/>
    <property type="project" value="TreeGrafter"/>
</dbReference>
<comment type="subcellular location">
    <subcellularLocation>
        <location evidence="1">Nucleus</location>
        <location evidence="1">Nucleolus</location>
    </subcellularLocation>
</comment>
<keyword evidence="4" id="KW-0677">Repeat</keyword>
<dbReference type="FunFam" id="1.25.40.10:FF:000065">
    <property type="entry name" value="Programmed cell death 11"/>
    <property type="match status" value="1"/>
</dbReference>
<dbReference type="SUPFAM" id="SSF50249">
    <property type="entry name" value="Nucleic acid-binding proteins"/>
    <property type="match status" value="9"/>
</dbReference>
<feature type="compositionally biased region" description="Basic and acidic residues" evidence="6">
    <location>
        <begin position="1396"/>
        <end position="1408"/>
    </location>
</feature>
<evidence type="ECO:0000256" key="2">
    <source>
        <dbReference type="ARBA" id="ARBA00022552"/>
    </source>
</evidence>
<dbReference type="GO" id="GO:0032040">
    <property type="term" value="C:small-subunit processome"/>
    <property type="evidence" value="ECO:0007669"/>
    <property type="project" value="TreeGrafter"/>
</dbReference>
<feature type="domain" description="S1 motif" evidence="7">
    <location>
        <begin position="730"/>
        <end position="799"/>
    </location>
</feature>
<feature type="domain" description="S1 motif" evidence="7">
    <location>
        <begin position="1021"/>
        <end position="1091"/>
    </location>
</feature>
<dbReference type="Pfam" id="PF00575">
    <property type="entry name" value="S1"/>
    <property type="match status" value="3"/>
</dbReference>
<keyword evidence="5" id="KW-0539">Nucleus</keyword>
<dbReference type="InterPro" id="IPR012340">
    <property type="entry name" value="NA-bd_OB-fold"/>
</dbReference>
<comment type="caution">
    <text evidence="8">The sequence shown here is derived from an EMBL/GenBank/DDBJ whole genome shotgun (WGS) entry which is preliminary data.</text>
</comment>
<dbReference type="SMART" id="SM00316">
    <property type="entry name" value="S1"/>
    <property type="match status" value="11"/>
</dbReference>
<dbReference type="InterPro" id="IPR057302">
    <property type="entry name" value="Rrp5_S1"/>
</dbReference>
<evidence type="ECO:0000313" key="8">
    <source>
        <dbReference type="EMBL" id="KAK3789019.1"/>
    </source>
</evidence>
<dbReference type="SUPFAM" id="SSF48452">
    <property type="entry name" value="TPR-like"/>
    <property type="match status" value="2"/>
</dbReference>
<feature type="domain" description="S1 motif" evidence="7">
    <location>
        <begin position="373"/>
        <end position="444"/>
    </location>
</feature>
<evidence type="ECO:0000256" key="3">
    <source>
        <dbReference type="ARBA" id="ARBA00022553"/>
    </source>
</evidence>
<feature type="domain" description="S1 motif" evidence="7">
    <location>
        <begin position="550"/>
        <end position="619"/>
    </location>
</feature>
<feature type="region of interest" description="Disordered" evidence="6">
    <location>
        <begin position="1298"/>
        <end position="1408"/>
    </location>
</feature>
<dbReference type="EMBL" id="JAWDGP010001700">
    <property type="protein sequence ID" value="KAK3789019.1"/>
    <property type="molecule type" value="Genomic_DNA"/>
</dbReference>
<feature type="compositionally biased region" description="Basic and acidic residues" evidence="6">
    <location>
        <begin position="18"/>
        <end position="28"/>
    </location>
</feature>
<reference evidence="8" key="1">
    <citation type="journal article" date="2023" name="G3 (Bethesda)">
        <title>A reference genome for the long-term kleptoplast-retaining sea slug Elysia crispata morphotype clarki.</title>
        <authorList>
            <person name="Eastman K.E."/>
            <person name="Pendleton A.L."/>
            <person name="Shaikh M.A."/>
            <person name="Suttiyut T."/>
            <person name="Ogas R."/>
            <person name="Tomko P."/>
            <person name="Gavelis G."/>
            <person name="Widhalm J.R."/>
            <person name="Wisecaver J.H."/>
        </authorList>
    </citation>
    <scope>NUCLEOTIDE SEQUENCE</scope>
    <source>
        <strain evidence="8">ECLA1</strain>
    </source>
</reference>
<feature type="domain" description="S1 motif" evidence="7">
    <location>
        <begin position="194"/>
        <end position="269"/>
    </location>
</feature>
<dbReference type="InterPro" id="IPR045209">
    <property type="entry name" value="Rrp5"/>
</dbReference>
<feature type="domain" description="S1 motif" evidence="7">
    <location>
        <begin position="461"/>
        <end position="530"/>
    </location>
</feature>
<accession>A0AAE1AJD1</accession>
<dbReference type="InterPro" id="IPR003029">
    <property type="entry name" value="S1_domain"/>
</dbReference>
<evidence type="ECO:0000259" key="7">
    <source>
        <dbReference type="PROSITE" id="PS50126"/>
    </source>
</evidence>
<feature type="region of interest" description="Disordered" evidence="6">
    <location>
        <begin position="1"/>
        <end position="70"/>
    </location>
</feature>
<dbReference type="Pfam" id="PF24685">
    <property type="entry name" value="OB_RRP5_4th"/>
    <property type="match status" value="1"/>
</dbReference>
<feature type="compositionally biased region" description="Polar residues" evidence="6">
    <location>
        <begin position="1337"/>
        <end position="1347"/>
    </location>
</feature>
<dbReference type="InterPro" id="IPR011990">
    <property type="entry name" value="TPR-like_helical_dom_sf"/>
</dbReference>
<keyword evidence="3" id="KW-0597">Phosphoprotein</keyword>
<dbReference type="PROSITE" id="PS50126">
    <property type="entry name" value="S1"/>
    <property type="match status" value="8"/>
</dbReference>
<dbReference type="SMART" id="SM00386">
    <property type="entry name" value="HAT"/>
    <property type="match status" value="5"/>
</dbReference>
<dbReference type="InterPro" id="IPR003107">
    <property type="entry name" value="HAT"/>
</dbReference>
<feature type="domain" description="S1 motif" evidence="7">
    <location>
        <begin position="290"/>
        <end position="353"/>
    </location>
</feature>
<dbReference type="PANTHER" id="PTHR23270:SF10">
    <property type="entry name" value="PROTEIN RRP5 HOMOLOG"/>
    <property type="match status" value="1"/>
</dbReference>
<evidence type="ECO:0000256" key="5">
    <source>
        <dbReference type="ARBA" id="ARBA00023242"/>
    </source>
</evidence>
<evidence type="ECO:0000313" key="9">
    <source>
        <dbReference type="Proteomes" id="UP001283361"/>
    </source>
</evidence>
<dbReference type="PANTHER" id="PTHR23270">
    <property type="entry name" value="PROGRAMMED CELL DEATH PROTEIN 11 PRE-RRNA PROCESSING PROTEIN RRP5"/>
    <property type="match status" value="1"/>
</dbReference>
<feature type="compositionally biased region" description="Basic residues" evidence="6">
    <location>
        <begin position="1298"/>
        <end position="1307"/>
    </location>
</feature>
<feature type="domain" description="S1 motif" evidence="7">
    <location>
        <begin position="1127"/>
        <end position="1195"/>
    </location>
</feature>
<name>A0AAE1AJD1_9GAST</name>
<evidence type="ECO:0000256" key="1">
    <source>
        <dbReference type="ARBA" id="ARBA00004604"/>
    </source>
</evidence>
<gene>
    <name evidence="8" type="ORF">RRG08_008342</name>
</gene>
<dbReference type="Gene3D" id="2.40.50.140">
    <property type="entry name" value="Nucleic acid-binding proteins"/>
    <property type="match status" value="7"/>
</dbReference>
<evidence type="ECO:0000256" key="4">
    <source>
        <dbReference type="ARBA" id="ARBA00022737"/>
    </source>
</evidence>
<organism evidence="8 9">
    <name type="scientific">Elysia crispata</name>
    <name type="common">lettuce slug</name>
    <dbReference type="NCBI Taxonomy" id="231223"/>
    <lineage>
        <taxon>Eukaryota</taxon>
        <taxon>Metazoa</taxon>
        <taxon>Spiralia</taxon>
        <taxon>Lophotrochozoa</taxon>
        <taxon>Mollusca</taxon>
        <taxon>Gastropoda</taxon>
        <taxon>Heterobranchia</taxon>
        <taxon>Euthyneura</taxon>
        <taxon>Panpulmonata</taxon>
        <taxon>Sacoglossa</taxon>
        <taxon>Placobranchoidea</taxon>
        <taxon>Plakobranchidae</taxon>
        <taxon>Elysia</taxon>
    </lineage>
</organism>
<dbReference type="InterPro" id="IPR057301">
    <property type="entry name" value="Rrp5_OB_4th"/>
</dbReference>
<evidence type="ECO:0000256" key="6">
    <source>
        <dbReference type="SAM" id="MobiDB-lite"/>
    </source>
</evidence>
<dbReference type="FunFam" id="2.40.50.140:FF:000103">
    <property type="entry name" value="protein RRP5 homolog"/>
    <property type="match status" value="2"/>
</dbReference>
<sequence>MWKAEEDFPRGGGRHHSSKIEEAAISDHDSDDQENLNASELGDIKKGKKRKLSVKSENAEQGVLKRARHEKKPTLINAPLQEDLNTDLRVLGCVKHASDYNVSVSLPGNLTATLPLTDISPAYMKQLHALAQADDPNILEEVSPVEHLFQPGILLPVQIKEIGEFKKSKKRFIKVSSVPSDVNAGVPVKAINNGQLLFGSISSIEDHGYRVDLGIKGIQAFLAAKDAEKLISKQGSSLHVGQPVWCVLKLNNRESLQAGESRVINVTVEPEVVRNSQLPETSNLDSIRPGMTVNAVINSVSKNGLIVKVFKFDGCLHSSQLSKSSEQYKVGEEIQTKVLYVNPFTKELQLTNLSKHLEFDGSTLDLFGGMNTGDFFDGKAARILKGKGIYFSLPGKRKGFASISHLSDNEKEAKDLSRFQKGQTIKCRVLGFNFMEGIALVSLKQSVLEQKFLSLKDISVGEIVEVYVKDVTLNGLVVKISKGIYSFIPCMHLADVPIKHPEKKFEAGQKLKSRVMKVDLDKSKVMLTLKKTMVKMKGPILTEYSQLRPYMELEGYIIAIKDTAVVVSFFNGVQGYVTLKDMSTEKVEDPSALFYKGQVIRCRVVHFNVEEKRLKLSFNFGEKTEPQEKPTQTVFDLGKFVRAKILREENSCFRVQLLPNKDQAVLPFSHLSDFHEVQEIRRQAFKPEQIIEKVTFFSSKNKTIVTMKKSLLQAAQDKVFVKDFEELKTGKLLPAVIKNHQEYGMFLEIAGGLTGLCPTKTMTCLQPASLQDLFLHGQSVITRITRLDSEKKRFLGTVRLDECYEGGLEAGLNLLENYLLAREEAVSLLYAERDELAAYEELSVGSKVQVTVTSVLKKGILGELPSGANALATKHHFGGIEPQVGSTYEALVLFVDPLTPCVELTIEPKIIKAVTSLKENAKTKVKSGQVMKADVLLVKPEFMLMCGRAHASGRLIYVPVKQHMNDVDPNNKPYKPGTFTEIVIKDMCSGYQLAVLKSKDPDASKKALDLKNLREHNMKPGTVIDVKIRAVHPLQLNIEAGKTHGRIHITEVEDNPQTGVNPLSKFKQGQTVKAVIIGLRDVKSESYLPISHPKAKRTLLECSLRESKLRNPSDKENLIPKLDLKVGEEVTGYIISSNAQKVWLQLSLAQQGFVDHFHFSEDLDHINSLKFKPGEACTATVTCVENPEKFELSFIGKKLKVEEGSEVVAQITSLKAGCSIHVKLPDGRSGVVKSKPSVLHYVDQHIRATVDQANNLDVCLLTLTENSTQFLKKQRKRKTSINEEEAKLQEREIVTKKRQLKKEKKKKTSETEEQGDSGVDIARESAESDREQDEEAGNNTEIGSQPSKRAPHLSISGFSWGEDLSTEVESGSKKGDDNEDDDEAPVDAKTRKKRKRDEEKLIQEYERSQLDGTALPQSANDFEKLALQSPNSSVVWLRYMAFHIELGEVEKARAVAEKALETISFREEQEKKNVWLAYLSMETTHADASDVKKLLERAVTYNDPLDIYLKMCEIYVSANKMEDAEQLYIIMTRKFKREKPVWKAYGQFLFKTGRLQSARNLLQKCTSILDKKDHVEVITKFATLEFSDGDAERGRTIFENLIASYPGRTDIWSVYVDMVAKCGDISGARDILDRAVKQKFGAKKLSFLIQKMIKFEGTHGTEEQVQKVKDMALTLLES</sequence>